<accession>K1SEV3</accession>
<organism evidence="2">
    <name type="scientific">human gut metagenome</name>
    <dbReference type="NCBI Taxonomy" id="408170"/>
    <lineage>
        <taxon>unclassified sequences</taxon>
        <taxon>metagenomes</taxon>
        <taxon>organismal metagenomes</taxon>
    </lineage>
</organism>
<dbReference type="AlphaFoldDB" id="K1SEV3"/>
<feature type="region of interest" description="Disordered" evidence="1">
    <location>
        <begin position="1"/>
        <end position="20"/>
    </location>
</feature>
<reference evidence="2" key="1">
    <citation type="journal article" date="2013" name="Environ. Microbiol.">
        <title>Microbiota from the distal guts of lean and obese adolescents exhibit partial functional redundancy besides clear differences in community structure.</title>
        <authorList>
            <person name="Ferrer M."/>
            <person name="Ruiz A."/>
            <person name="Lanza F."/>
            <person name="Haange S.B."/>
            <person name="Oberbach A."/>
            <person name="Till H."/>
            <person name="Bargiela R."/>
            <person name="Campoy C."/>
            <person name="Segura M.T."/>
            <person name="Richter M."/>
            <person name="von Bergen M."/>
            <person name="Seifert J."/>
            <person name="Suarez A."/>
        </authorList>
    </citation>
    <scope>NUCLEOTIDE SEQUENCE</scope>
</reference>
<evidence type="ECO:0000313" key="2">
    <source>
        <dbReference type="EMBL" id="EKC53914.1"/>
    </source>
</evidence>
<dbReference type="EMBL" id="AJWZ01008507">
    <property type="protein sequence ID" value="EKC53914.1"/>
    <property type="molecule type" value="Genomic_DNA"/>
</dbReference>
<comment type="caution">
    <text evidence="2">The sequence shown here is derived from an EMBL/GenBank/DDBJ whole genome shotgun (WGS) entry which is preliminary data.</text>
</comment>
<name>K1SEV3_9ZZZZ</name>
<protein>
    <submittedName>
        <fullName evidence="2">Resolvase, N domain protein</fullName>
    </submittedName>
</protein>
<evidence type="ECO:0000256" key="1">
    <source>
        <dbReference type="SAM" id="MobiDB-lite"/>
    </source>
</evidence>
<gene>
    <name evidence="2" type="ORF">OBE_12355</name>
</gene>
<sequence>QKLRQENGERERQKQAAEKKIKAAQYKQKRYEDEVIRCLDGQSRFSEEMLARLIAEAETEVRQAKEEYAELLRNDTTRATIQQIRSYYDEFLGWANEFDLATIPRKRAILGQLIEKVEVGKGYKVTVHLRMSYAQFLGIEGNGEIQVRKDVCA</sequence>
<feature type="non-terminal residue" evidence="2">
    <location>
        <position position="1"/>
    </location>
</feature>
<proteinExistence type="predicted"/>